<evidence type="ECO:0000313" key="4">
    <source>
        <dbReference type="Proteomes" id="UP000234420"/>
    </source>
</evidence>
<accession>A0A2N4ULV4</accession>
<evidence type="ECO:0000259" key="2">
    <source>
        <dbReference type="Pfam" id="PF14018"/>
    </source>
</evidence>
<dbReference type="Pfam" id="PF14018">
    <property type="entry name" value="DUF4234"/>
    <property type="match status" value="1"/>
</dbReference>
<evidence type="ECO:0000256" key="1">
    <source>
        <dbReference type="SAM" id="Phobius"/>
    </source>
</evidence>
<keyword evidence="1" id="KW-0812">Transmembrane</keyword>
<dbReference type="AlphaFoldDB" id="A0A2N4ULV4"/>
<dbReference type="EMBL" id="NPIB01000048">
    <property type="protein sequence ID" value="PLC56001.1"/>
    <property type="molecule type" value="Genomic_DNA"/>
</dbReference>
<gene>
    <name evidence="3" type="ORF">CIK00_20745</name>
</gene>
<organism evidence="3 4">
    <name type="scientific">Photobacterium carnosum</name>
    <dbReference type="NCBI Taxonomy" id="2023717"/>
    <lineage>
        <taxon>Bacteria</taxon>
        <taxon>Pseudomonadati</taxon>
        <taxon>Pseudomonadota</taxon>
        <taxon>Gammaproteobacteria</taxon>
        <taxon>Vibrionales</taxon>
        <taxon>Vibrionaceae</taxon>
        <taxon>Photobacterium</taxon>
    </lineage>
</organism>
<keyword evidence="1" id="KW-0472">Membrane</keyword>
<feature type="transmembrane region" description="Helical" evidence="1">
    <location>
        <begin position="117"/>
        <end position="133"/>
    </location>
</feature>
<comment type="caution">
    <text evidence="3">The sequence shown here is derived from an EMBL/GenBank/DDBJ whole genome shotgun (WGS) entry which is preliminary data.</text>
</comment>
<protein>
    <recommendedName>
        <fullName evidence="2">DUF4234 domain-containing protein</fullName>
    </recommendedName>
</protein>
<dbReference type="RefSeq" id="WP_101770430.1">
    <property type="nucleotide sequence ID" value="NZ_NPIB01000048.1"/>
</dbReference>
<name>A0A2N4ULV4_9GAMM</name>
<evidence type="ECO:0000313" key="3">
    <source>
        <dbReference type="EMBL" id="PLC56001.1"/>
    </source>
</evidence>
<feature type="transmembrane region" description="Helical" evidence="1">
    <location>
        <begin position="54"/>
        <end position="69"/>
    </location>
</feature>
<dbReference type="InterPro" id="IPR025328">
    <property type="entry name" value="DUF4234"/>
</dbReference>
<proteinExistence type="predicted"/>
<feature type="domain" description="DUF4234" evidence="2">
    <location>
        <begin position="15"/>
        <end position="103"/>
    </location>
</feature>
<feature type="transmembrane region" description="Helical" evidence="1">
    <location>
        <begin position="15"/>
        <end position="34"/>
    </location>
</feature>
<keyword evidence="1" id="KW-1133">Transmembrane helix</keyword>
<keyword evidence="4" id="KW-1185">Reference proteome</keyword>
<feature type="transmembrane region" description="Helical" evidence="1">
    <location>
        <begin position="75"/>
        <end position="96"/>
    </location>
</feature>
<dbReference type="Proteomes" id="UP000234420">
    <property type="component" value="Unassembled WGS sequence"/>
</dbReference>
<sequence length="152" mass="17369">MSDILALKNKINTKTLNLILLTIATAGIYQLLWLYRNQSIIGDITKSKVTDDTFIIWIAVCAGLGGAFSNGDAEFILILSVLLSIASTVLYVIWAFKARKSLQNYALHEFRFKFKMNVFYTIFFNIYYINYCINDLPDAFEKQQILNGQTTE</sequence>
<reference evidence="3 4" key="1">
    <citation type="journal article" date="2018" name="Syst. Appl. Microbiol.">
        <title>Photobacterium carnosum sp. nov., isolated from spoiled modified atmosphere packaged poultry meat.</title>
        <authorList>
            <person name="Hilgarth M."/>
            <person name="Fuertes S."/>
            <person name="Ehrmann M."/>
            <person name="Vogel R.F."/>
        </authorList>
    </citation>
    <scope>NUCLEOTIDE SEQUENCE [LARGE SCALE GENOMIC DNA]</scope>
    <source>
        <strain evidence="3 4">TMW 2.2021</strain>
    </source>
</reference>